<dbReference type="Pfam" id="PF11827">
    <property type="entry name" value="DUF3347"/>
    <property type="match status" value="1"/>
</dbReference>
<sequence length="155" mass="16907">MVAIIATSFVQYGFAQTDHAGHQTRDVALLPLYYNIKDALVSGDAKLAASKSQEFVKAVNSTDAKVINETNKKALLEHAGKLAKSKDLKSEREHFAGLSTSMITLAKASKLSAEPVYQMYCPMKKSNWLSSEKAVKNPYYGSAMLTCGNVVETIK</sequence>
<feature type="domain" description="DUF3347" evidence="1">
    <location>
        <begin position="31"/>
        <end position="112"/>
    </location>
</feature>
<dbReference type="InterPro" id="IPR021782">
    <property type="entry name" value="DUF3347"/>
</dbReference>
<evidence type="ECO:0000259" key="1">
    <source>
        <dbReference type="Pfam" id="PF11827"/>
    </source>
</evidence>
<evidence type="ECO:0000313" key="3">
    <source>
        <dbReference type="Proteomes" id="UP000487757"/>
    </source>
</evidence>
<proteinExistence type="predicted"/>
<reference evidence="2 3" key="1">
    <citation type="submission" date="2019-11" db="EMBL/GenBank/DDBJ databases">
        <title>Pedobacter petrophilus genome.</title>
        <authorList>
            <person name="Feldbauer M.J."/>
            <person name="Newman J.D."/>
        </authorList>
    </citation>
    <scope>NUCLEOTIDE SEQUENCE [LARGE SCALE GENOMIC DNA]</scope>
    <source>
        <strain evidence="2 3">LMG 29686</strain>
    </source>
</reference>
<comment type="caution">
    <text evidence="2">The sequence shown here is derived from an EMBL/GenBank/DDBJ whole genome shotgun (WGS) entry which is preliminary data.</text>
</comment>
<dbReference type="AlphaFoldDB" id="A0A7K0G5R6"/>
<accession>A0A7K0G5R6</accession>
<dbReference type="Proteomes" id="UP000487757">
    <property type="component" value="Unassembled WGS sequence"/>
</dbReference>
<gene>
    <name evidence="2" type="ORF">GJU39_22240</name>
</gene>
<dbReference type="OrthoDB" id="5513217at2"/>
<organism evidence="2 3">
    <name type="scientific">Pedobacter petrophilus</name>
    <dbReference type="NCBI Taxonomy" id="1908241"/>
    <lineage>
        <taxon>Bacteria</taxon>
        <taxon>Pseudomonadati</taxon>
        <taxon>Bacteroidota</taxon>
        <taxon>Sphingobacteriia</taxon>
        <taxon>Sphingobacteriales</taxon>
        <taxon>Sphingobacteriaceae</taxon>
        <taxon>Pedobacter</taxon>
    </lineage>
</organism>
<name>A0A7K0G5R6_9SPHI</name>
<dbReference type="EMBL" id="WKKH01000075">
    <property type="protein sequence ID" value="MRX78800.1"/>
    <property type="molecule type" value="Genomic_DNA"/>
</dbReference>
<keyword evidence="3" id="KW-1185">Reference proteome</keyword>
<evidence type="ECO:0000313" key="2">
    <source>
        <dbReference type="EMBL" id="MRX78800.1"/>
    </source>
</evidence>
<protein>
    <submittedName>
        <fullName evidence="2">DUF3347 domain-containing protein</fullName>
    </submittedName>
</protein>